<dbReference type="RefSeq" id="WP_220748008.1">
    <property type="nucleotide sequence ID" value="NZ_BPFH01000002.1"/>
</dbReference>
<proteinExistence type="predicted"/>
<evidence type="ECO:0000313" key="3">
    <source>
        <dbReference type="Proteomes" id="UP000786693"/>
    </source>
</evidence>
<dbReference type="PANTHER" id="PTHR33221">
    <property type="entry name" value="WINGED HELIX-TURN-HELIX TRANSCRIPTIONAL REGULATOR, RRF2 FAMILY"/>
    <property type="match status" value="1"/>
</dbReference>
<dbReference type="InterPro" id="IPR036388">
    <property type="entry name" value="WH-like_DNA-bd_sf"/>
</dbReference>
<dbReference type="Gene3D" id="1.10.10.10">
    <property type="entry name" value="Winged helix-like DNA-binding domain superfamily/Winged helix DNA-binding domain"/>
    <property type="match status" value="1"/>
</dbReference>
<evidence type="ECO:0000256" key="1">
    <source>
        <dbReference type="SAM" id="SignalP"/>
    </source>
</evidence>
<dbReference type="InterPro" id="IPR036390">
    <property type="entry name" value="WH_DNA-bd_sf"/>
</dbReference>
<feature type="chain" id="PRO_5045790784" evidence="1">
    <location>
        <begin position="19"/>
        <end position="144"/>
    </location>
</feature>
<dbReference type="Proteomes" id="UP000786693">
    <property type="component" value="Unassembled WGS sequence"/>
</dbReference>
<organism evidence="2 3">
    <name type="scientific">Jannaschia pagri</name>
    <dbReference type="NCBI Taxonomy" id="2829797"/>
    <lineage>
        <taxon>Bacteria</taxon>
        <taxon>Pseudomonadati</taxon>
        <taxon>Pseudomonadota</taxon>
        <taxon>Alphaproteobacteria</taxon>
        <taxon>Rhodobacterales</taxon>
        <taxon>Roseobacteraceae</taxon>
        <taxon>Jannaschia</taxon>
    </lineage>
</organism>
<dbReference type="Pfam" id="PF02082">
    <property type="entry name" value="Rrf2"/>
    <property type="match status" value="1"/>
</dbReference>
<comment type="caution">
    <text evidence="2">The sequence shown here is derived from an EMBL/GenBank/DDBJ whole genome shotgun (WGS) entry which is preliminary data.</text>
</comment>
<dbReference type="InterPro" id="IPR000944">
    <property type="entry name" value="Tscrpt_reg_Rrf2"/>
</dbReference>
<protein>
    <submittedName>
        <fullName evidence="2">Transcriptional regulator</fullName>
    </submittedName>
</protein>
<dbReference type="SUPFAM" id="SSF46785">
    <property type="entry name" value="Winged helix' DNA-binding domain"/>
    <property type="match status" value="1"/>
</dbReference>
<evidence type="ECO:0000313" key="2">
    <source>
        <dbReference type="EMBL" id="GIT94474.1"/>
    </source>
</evidence>
<feature type="signal peptide" evidence="1">
    <location>
        <begin position="1"/>
        <end position="18"/>
    </location>
</feature>
<sequence length="144" mass="15732">MKRNSRLALALHTLGHMAADPAQMQTSTQIAEHAGTNPVVVRRVLGKLRQAGLLVSEKGHAGGWRLARPPEEITLADIYLALEENLVSSEPEDDTPRCAVEDAVQRKVTSVLQDIEQSLVTQLRATSLADVQETSEQHVDCHHG</sequence>
<keyword evidence="1" id="KW-0732">Signal</keyword>
<dbReference type="PROSITE" id="PS51197">
    <property type="entry name" value="HTH_RRF2_2"/>
    <property type="match status" value="1"/>
</dbReference>
<name>A0ABQ4NJ85_9RHOB</name>
<gene>
    <name evidence="2" type="ORF">JANAI62_10970</name>
</gene>
<reference evidence="2 3" key="1">
    <citation type="submission" date="2021-05" db="EMBL/GenBank/DDBJ databases">
        <title>Bacteria Genome sequencing.</title>
        <authorList>
            <person name="Takabe Y."/>
            <person name="Nakajima Y."/>
            <person name="Suzuki S."/>
            <person name="Shiozaki T."/>
        </authorList>
    </citation>
    <scope>NUCLEOTIDE SEQUENCE [LARGE SCALE GENOMIC DNA]</scope>
    <source>
        <strain evidence="2 3">AI_62</strain>
    </source>
</reference>
<accession>A0ABQ4NJ85</accession>
<dbReference type="PANTHER" id="PTHR33221:SF15">
    <property type="entry name" value="HTH-TYPE TRANSCRIPTIONAL REGULATOR YWGB-RELATED"/>
    <property type="match status" value="1"/>
</dbReference>
<keyword evidence="3" id="KW-1185">Reference proteome</keyword>
<dbReference type="NCBIfam" id="TIGR00738">
    <property type="entry name" value="rrf2_super"/>
    <property type="match status" value="1"/>
</dbReference>
<dbReference type="EMBL" id="BPFH01000002">
    <property type="protein sequence ID" value="GIT94474.1"/>
    <property type="molecule type" value="Genomic_DNA"/>
</dbReference>